<dbReference type="EMBL" id="VTPC01005286">
    <property type="protein sequence ID" value="KAF2896210.1"/>
    <property type="molecule type" value="Genomic_DNA"/>
</dbReference>
<comment type="similarity">
    <text evidence="2 12">Belongs to the amiloride-sensitive sodium channel (TC 1.A.6) family.</text>
</comment>
<keyword evidence="3 12" id="KW-0813">Transport</keyword>
<comment type="subcellular location">
    <subcellularLocation>
        <location evidence="1">Membrane</location>
        <topology evidence="1">Multi-pass membrane protein</topology>
    </subcellularLocation>
</comment>
<protein>
    <recommendedName>
        <fullName evidence="16">Sodium channel protein Nach</fullName>
    </recommendedName>
</protein>
<evidence type="ECO:0000256" key="5">
    <source>
        <dbReference type="ARBA" id="ARBA00022692"/>
    </source>
</evidence>
<evidence type="ECO:0000256" key="13">
    <source>
        <dbReference type="SAM" id="Phobius"/>
    </source>
</evidence>
<evidence type="ECO:0000256" key="3">
    <source>
        <dbReference type="ARBA" id="ARBA00022448"/>
    </source>
</evidence>
<evidence type="ECO:0000256" key="10">
    <source>
        <dbReference type="ARBA" id="ARBA00023201"/>
    </source>
</evidence>
<feature type="transmembrane region" description="Helical" evidence="13">
    <location>
        <begin position="40"/>
        <end position="61"/>
    </location>
</feature>
<evidence type="ECO:0000256" key="4">
    <source>
        <dbReference type="ARBA" id="ARBA00022461"/>
    </source>
</evidence>
<keyword evidence="4 12" id="KW-0894">Sodium channel</keyword>
<evidence type="ECO:0000313" key="15">
    <source>
        <dbReference type="Proteomes" id="UP000801492"/>
    </source>
</evidence>
<evidence type="ECO:0000256" key="11">
    <source>
        <dbReference type="ARBA" id="ARBA00023303"/>
    </source>
</evidence>
<keyword evidence="5 12" id="KW-0812">Transmembrane</keyword>
<gene>
    <name evidence="14" type="ORF">ILUMI_09969</name>
</gene>
<evidence type="ECO:0000256" key="12">
    <source>
        <dbReference type="RuleBase" id="RU000679"/>
    </source>
</evidence>
<proteinExistence type="inferred from homology"/>
<dbReference type="PANTHER" id="PTHR11690">
    <property type="entry name" value="AMILORIDE-SENSITIVE SODIUM CHANNEL-RELATED"/>
    <property type="match status" value="1"/>
</dbReference>
<dbReference type="Gene3D" id="1.10.287.770">
    <property type="entry name" value="YojJ-like"/>
    <property type="match status" value="1"/>
</dbReference>
<evidence type="ECO:0000256" key="9">
    <source>
        <dbReference type="ARBA" id="ARBA00023136"/>
    </source>
</evidence>
<dbReference type="Gene3D" id="1.10.287.820">
    <property type="entry name" value="Acid-sensing ion channel domain"/>
    <property type="match status" value="1"/>
</dbReference>
<dbReference type="GO" id="GO:0015280">
    <property type="term" value="F:ligand-gated sodium channel activity"/>
    <property type="evidence" value="ECO:0007669"/>
    <property type="project" value="TreeGrafter"/>
</dbReference>
<organism evidence="14 15">
    <name type="scientific">Ignelater luminosus</name>
    <name type="common">Cucubano</name>
    <name type="synonym">Pyrophorus luminosus</name>
    <dbReference type="NCBI Taxonomy" id="2038154"/>
    <lineage>
        <taxon>Eukaryota</taxon>
        <taxon>Metazoa</taxon>
        <taxon>Ecdysozoa</taxon>
        <taxon>Arthropoda</taxon>
        <taxon>Hexapoda</taxon>
        <taxon>Insecta</taxon>
        <taxon>Pterygota</taxon>
        <taxon>Neoptera</taxon>
        <taxon>Endopterygota</taxon>
        <taxon>Coleoptera</taxon>
        <taxon>Polyphaga</taxon>
        <taxon>Elateriformia</taxon>
        <taxon>Elateroidea</taxon>
        <taxon>Elateridae</taxon>
        <taxon>Agrypninae</taxon>
        <taxon>Pyrophorini</taxon>
        <taxon>Ignelater</taxon>
    </lineage>
</organism>
<evidence type="ECO:0000256" key="2">
    <source>
        <dbReference type="ARBA" id="ARBA00007193"/>
    </source>
</evidence>
<name>A0A8K0CYS8_IGNLU</name>
<keyword evidence="11 12" id="KW-0407">Ion channel</keyword>
<evidence type="ECO:0000256" key="8">
    <source>
        <dbReference type="ARBA" id="ARBA00023065"/>
    </source>
</evidence>
<dbReference type="OrthoDB" id="5874059at2759"/>
<evidence type="ECO:0000256" key="7">
    <source>
        <dbReference type="ARBA" id="ARBA00023053"/>
    </source>
</evidence>
<sequence length="517" mass="59717">MIKKFVKNLVYKFFLPFAKETTIHGVPLIVAPKIHPLERIFWVIVILSAGGGAIALIMSNWNRYNANPTVVSIQKDFRNWNNILPSATGCFVYKTDPELVAQYINETWNIDSSHPKYEYYANFTKVVANVSYYTLQAFSPYERDPELNKIDLLKLAAKVHPKLTGTLVTFDTKRKSYWKLIMSELGICFAVNNKFSDILTFKVKGVDVTKPNVDETLLKCHYLNGLCYARYDSDPQAPINFYVHSYLDVVHATVDSPLYLGESEELEINYLMQETSSADSLRQLSPAQRKCRFDDEPLTDDVPVYSATICYIACRYRLAMQLCGCRPFFYHFMAGKVCNISGLLCLAKHEETITKPPSQIGCQCPQPCNIVTYLPLVPKITLWKSGYFDQRITFRWGILHPTTKYRRDIIFGFQDLVVSIGGTLALFLGISFISLIEIIFFAFEWFMSFCRKDDSDTAKKVKNVKEKKIKNLKKGKLIKKSNQQQITHYIRVFEEYNWKQEEIEVMLQANSRHYKKL</sequence>
<dbReference type="Proteomes" id="UP000801492">
    <property type="component" value="Unassembled WGS sequence"/>
</dbReference>
<evidence type="ECO:0000256" key="6">
    <source>
        <dbReference type="ARBA" id="ARBA00022989"/>
    </source>
</evidence>
<reference evidence="14" key="1">
    <citation type="submission" date="2019-08" db="EMBL/GenBank/DDBJ databases">
        <title>The genome of the North American firefly Photinus pyralis.</title>
        <authorList>
            <consortium name="Photinus pyralis genome working group"/>
            <person name="Fallon T.R."/>
            <person name="Sander Lower S.E."/>
            <person name="Weng J.-K."/>
        </authorList>
    </citation>
    <scope>NUCLEOTIDE SEQUENCE</scope>
    <source>
        <strain evidence="14">TRF0915ILg1</strain>
        <tissue evidence="14">Whole body</tissue>
    </source>
</reference>
<dbReference type="GO" id="GO:0005886">
    <property type="term" value="C:plasma membrane"/>
    <property type="evidence" value="ECO:0007669"/>
    <property type="project" value="TreeGrafter"/>
</dbReference>
<keyword evidence="9 13" id="KW-0472">Membrane</keyword>
<dbReference type="InterPro" id="IPR001873">
    <property type="entry name" value="ENaC"/>
</dbReference>
<feature type="transmembrane region" description="Helical" evidence="13">
    <location>
        <begin position="416"/>
        <end position="443"/>
    </location>
</feature>
<dbReference type="Pfam" id="PF00858">
    <property type="entry name" value="ASC"/>
    <property type="match status" value="1"/>
</dbReference>
<dbReference type="AlphaFoldDB" id="A0A8K0CYS8"/>
<evidence type="ECO:0008006" key="16">
    <source>
        <dbReference type="Google" id="ProtNLM"/>
    </source>
</evidence>
<keyword evidence="10 12" id="KW-0739">Sodium transport</keyword>
<evidence type="ECO:0000313" key="14">
    <source>
        <dbReference type="EMBL" id="KAF2896210.1"/>
    </source>
</evidence>
<keyword evidence="8 12" id="KW-0406">Ion transport</keyword>
<accession>A0A8K0CYS8</accession>
<keyword evidence="6 13" id="KW-1133">Transmembrane helix</keyword>
<keyword evidence="7" id="KW-0915">Sodium</keyword>
<keyword evidence="15" id="KW-1185">Reference proteome</keyword>
<comment type="caution">
    <text evidence="14">The sequence shown here is derived from an EMBL/GenBank/DDBJ whole genome shotgun (WGS) entry which is preliminary data.</text>
</comment>
<evidence type="ECO:0000256" key="1">
    <source>
        <dbReference type="ARBA" id="ARBA00004141"/>
    </source>
</evidence>
<dbReference type="PANTHER" id="PTHR11690:SF240">
    <property type="entry name" value="PICKPOCKET 25-RELATED"/>
    <property type="match status" value="1"/>
</dbReference>